<organism evidence="3 4">
    <name type="scientific">Candidatus Uhrbacteria bacterium RIFCSPLOWO2_02_FULL_54_37</name>
    <dbReference type="NCBI Taxonomy" id="1802412"/>
    <lineage>
        <taxon>Bacteria</taxon>
        <taxon>Candidatus Uhriibacteriota</taxon>
    </lineage>
</organism>
<dbReference type="Pfam" id="PF00571">
    <property type="entry name" value="CBS"/>
    <property type="match status" value="1"/>
</dbReference>
<dbReference type="PROSITE" id="PS51371">
    <property type="entry name" value="CBS"/>
    <property type="match status" value="1"/>
</dbReference>
<dbReference type="Pfam" id="PF03448">
    <property type="entry name" value="MgtE_N"/>
    <property type="match status" value="1"/>
</dbReference>
<dbReference type="CDD" id="cd04606">
    <property type="entry name" value="CBS_pair_Mg_transporter"/>
    <property type="match status" value="1"/>
</dbReference>
<dbReference type="Gene3D" id="1.25.60.10">
    <property type="entry name" value="MgtE N-terminal domain-like"/>
    <property type="match status" value="1"/>
</dbReference>
<dbReference type="InterPro" id="IPR006668">
    <property type="entry name" value="Mg_transptr_MgtE_intracell_dom"/>
</dbReference>
<dbReference type="GO" id="GO:0015095">
    <property type="term" value="F:magnesium ion transmembrane transporter activity"/>
    <property type="evidence" value="ECO:0007669"/>
    <property type="project" value="InterPro"/>
</dbReference>
<dbReference type="SUPFAM" id="SSF54631">
    <property type="entry name" value="CBS-domain pair"/>
    <property type="match status" value="1"/>
</dbReference>
<dbReference type="EMBL" id="MGEU01000004">
    <property type="protein sequence ID" value="OGL91168.1"/>
    <property type="molecule type" value="Genomic_DNA"/>
</dbReference>
<evidence type="ECO:0000256" key="1">
    <source>
        <dbReference type="PROSITE-ProRule" id="PRU00703"/>
    </source>
</evidence>
<dbReference type="PANTHER" id="PTHR43773:SF1">
    <property type="entry name" value="MAGNESIUM TRANSPORTER MGTE"/>
    <property type="match status" value="1"/>
</dbReference>
<dbReference type="InterPro" id="IPR006669">
    <property type="entry name" value="MgtE_transporter"/>
</dbReference>
<feature type="domain" description="CBS" evidence="2">
    <location>
        <begin position="348"/>
        <end position="404"/>
    </location>
</feature>
<evidence type="ECO:0000313" key="3">
    <source>
        <dbReference type="EMBL" id="OGL91168.1"/>
    </source>
</evidence>
<dbReference type="Gene3D" id="3.10.580.10">
    <property type="entry name" value="CBS-domain"/>
    <property type="match status" value="1"/>
</dbReference>
<evidence type="ECO:0000259" key="2">
    <source>
        <dbReference type="PROSITE" id="PS51371"/>
    </source>
</evidence>
<evidence type="ECO:0000313" key="4">
    <source>
        <dbReference type="Proteomes" id="UP000177750"/>
    </source>
</evidence>
<proteinExistence type="predicted"/>
<dbReference type="InterPro" id="IPR038076">
    <property type="entry name" value="MgtE_N_sf"/>
</dbReference>
<dbReference type="AlphaFoldDB" id="A0A1F7VLY5"/>
<protein>
    <recommendedName>
        <fullName evidence="2">CBS domain-containing protein</fullName>
    </recommendedName>
</protein>
<dbReference type="InterPro" id="IPR000644">
    <property type="entry name" value="CBS_dom"/>
</dbReference>
<dbReference type="SMART" id="SM00924">
    <property type="entry name" value="MgtE_N"/>
    <property type="match status" value="1"/>
</dbReference>
<name>A0A1F7VLY5_9BACT</name>
<accession>A0A1F7VLY5</accession>
<comment type="caution">
    <text evidence="3">The sequence shown here is derived from an EMBL/GenBank/DDBJ whole genome shotgun (WGS) entry which is preliminary data.</text>
</comment>
<sequence length="404" mass="45065">MLFLSTLHDAPVYDSALKKIGTLQDIVAVQVPDQYSPLKAIVVKSGRPFRETVIPWQTVENASRESVTLTTLQGKLPLYQEQPDDIRLRAAVLDHQIIDVHGARVVRVNDLQLGVIDGKMSVVGIDVSLKGLLRRLRLDAFDVFDALRIKLIDWRQAKLVGGGVQVNAPSKDVVHMHPADLANIIEDLNVHQGSALMKSLDLATAARVFEEIDPKTKRLLVDALGTERVAQLTTAMPIDELVDLLKSLPEATEKRLMQRLQEAKAKSAEALMQYPDRSAGGLMTTDFIHCAVTQTVGDVVENIRTRSPNFRFVHYVYIADAQGVFCGVTSIRRLLLNQDRTAPISSIMRERKGLKVLKPWYSLRKIAAIMTKYRLFSVAVLDKEKRAIGVVTIDDVMRALFPYA</sequence>
<dbReference type="GO" id="GO:0016020">
    <property type="term" value="C:membrane"/>
    <property type="evidence" value="ECO:0007669"/>
    <property type="project" value="InterPro"/>
</dbReference>
<dbReference type="Proteomes" id="UP000177750">
    <property type="component" value="Unassembled WGS sequence"/>
</dbReference>
<gene>
    <name evidence="3" type="ORF">A3J36_01775</name>
</gene>
<keyword evidence="1" id="KW-0129">CBS domain</keyword>
<dbReference type="PANTHER" id="PTHR43773">
    <property type="entry name" value="MAGNESIUM TRANSPORTER MGTE"/>
    <property type="match status" value="1"/>
</dbReference>
<reference evidence="3 4" key="1">
    <citation type="journal article" date="2016" name="Nat. Commun.">
        <title>Thousands of microbial genomes shed light on interconnected biogeochemical processes in an aquifer system.</title>
        <authorList>
            <person name="Anantharaman K."/>
            <person name="Brown C.T."/>
            <person name="Hug L.A."/>
            <person name="Sharon I."/>
            <person name="Castelle C.J."/>
            <person name="Probst A.J."/>
            <person name="Thomas B.C."/>
            <person name="Singh A."/>
            <person name="Wilkins M.J."/>
            <person name="Karaoz U."/>
            <person name="Brodie E.L."/>
            <person name="Williams K.H."/>
            <person name="Hubbard S.S."/>
            <person name="Banfield J.F."/>
        </authorList>
    </citation>
    <scope>NUCLEOTIDE SEQUENCE [LARGE SCALE GENOMIC DNA]</scope>
</reference>
<dbReference type="InterPro" id="IPR046342">
    <property type="entry name" value="CBS_dom_sf"/>
</dbReference>
<dbReference type="SUPFAM" id="SSF158791">
    <property type="entry name" value="MgtE N-terminal domain-like"/>
    <property type="match status" value="1"/>
</dbReference>